<keyword evidence="3" id="KW-1185">Reference proteome</keyword>
<proteinExistence type="predicted"/>
<dbReference type="PANTHER" id="PTHR33266">
    <property type="entry name" value="CHROMOSOME 15, WHOLE GENOME SHOTGUN SEQUENCE"/>
    <property type="match status" value="1"/>
</dbReference>
<evidence type="ECO:0000313" key="3">
    <source>
        <dbReference type="Proteomes" id="UP000092993"/>
    </source>
</evidence>
<feature type="compositionally biased region" description="Basic and acidic residues" evidence="1">
    <location>
        <begin position="832"/>
        <end position="851"/>
    </location>
</feature>
<feature type="compositionally biased region" description="Polar residues" evidence="1">
    <location>
        <begin position="228"/>
        <end position="237"/>
    </location>
</feature>
<comment type="caution">
    <text evidence="2">The sequence shown here is derived from an EMBL/GenBank/DDBJ whole genome shotgun (WGS) entry which is preliminary data.</text>
</comment>
<protein>
    <submittedName>
        <fullName evidence="2">Uncharacterized protein</fullName>
    </submittedName>
</protein>
<dbReference type="PANTHER" id="PTHR33266:SF1">
    <property type="entry name" value="F-BOX DOMAIN-CONTAINING PROTEIN"/>
    <property type="match status" value="1"/>
</dbReference>
<gene>
    <name evidence="2" type="ORF">A0H81_05691</name>
</gene>
<feature type="compositionally biased region" description="Acidic residues" evidence="1">
    <location>
        <begin position="852"/>
        <end position="876"/>
    </location>
</feature>
<name>A0A1C7MD51_GRIFR</name>
<sequence length="876" mass="98647">MSAVRADFDDSLNAKLVECFGSPNTVSMQAEIGPQLILTYVLDADPSLGREYRDPVVGVVLFKQYPDLHTTMKEACASGRFGDFRKKFLSITKPNVPEPLGETPLPSVREAFYQTYYGTAVDGFYEYLQDNNRKFHSANTNYYAKFGSIVQSSGTGKSRMMFEATVQHWHQVMNGSGMTDNIAQARKKFFEEVRDEYTKVMTSFSAEKPKATAEVTKGVDEVASKMNQLSVSDSSEATPEPSVPCDNLKSAERQDKDLRDFETVLRHSYRSLLDSFPQLFDEYSDGPKLVIAIDEAHCLSEVVDNTWRPSHILCQTINTYSCVKSRTESVWVVFASTNSKIADYSAPATIHDSLRIAIGGALLFTPYTLLGWDQGAPPFSEVLLTDNTSNSSFEHLVGFGRPLWSSQQQLGYKDLLSLGMQKLLKAASFKPADLDHALAVIGQRFCISLCFGHPESVKYLESGVSSHMLICHATTEDRTWRFTNYPSEPFLSHVAGHILHQYEGNVVTALTCIKEKMDSGMIEIGKTGEFASRLVWLLCKDLLLRKIHKEHLKSPPEVLYCREVSVPQFLEMCFGKSVWPKDQLQREAAQEAFKHAYVNFSHWISMTQDICDKKRKPWCPKTWLLRLWSRTAAAQCCHQQPLIDKVMPICFKQYKGGQFENGKDQMSLIAASDKAGKKPNPSNVNSIARNHDSIRCVTALPWIAVTFDMGVKQSAVHSTFPTRKSIRKRKKAKARAQLGESEAAPKEGLEEKIPDKDLCLRIYASGMNTNTFPFLAECPGLDGIMNGIVQRAIEPLTSLPVGERLRPVMRFGETTAEENLRWEYGKQLPRGPEVEDQHQGQDQQQDQHQDQDQDQDQDQEGQEGEDEDDDDDNEDE</sequence>
<dbReference type="OMA" id="PHENFRE"/>
<dbReference type="AlphaFoldDB" id="A0A1C7MD51"/>
<feature type="region of interest" description="Disordered" evidence="1">
    <location>
        <begin position="228"/>
        <end position="247"/>
    </location>
</feature>
<evidence type="ECO:0000256" key="1">
    <source>
        <dbReference type="SAM" id="MobiDB-lite"/>
    </source>
</evidence>
<dbReference type="OrthoDB" id="107110at2759"/>
<reference evidence="2 3" key="1">
    <citation type="submission" date="2016-03" db="EMBL/GenBank/DDBJ databases">
        <title>Whole genome sequencing of Grifola frondosa 9006-11.</title>
        <authorList>
            <person name="Min B."/>
            <person name="Park H."/>
            <person name="Kim J.-G."/>
            <person name="Cho H."/>
            <person name="Oh Y.-L."/>
            <person name="Kong W.-S."/>
            <person name="Choi I.-G."/>
        </authorList>
    </citation>
    <scope>NUCLEOTIDE SEQUENCE [LARGE SCALE GENOMIC DNA]</scope>
    <source>
        <strain evidence="2 3">9006-11</strain>
    </source>
</reference>
<feature type="region of interest" description="Disordered" evidence="1">
    <location>
        <begin position="826"/>
        <end position="876"/>
    </location>
</feature>
<dbReference type="EMBL" id="LUGG01000005">
    <property type="protein sequence ID" value="OBZ74768.1"/>
    <property type="molecule type" value="Genomic_DNA"/>
</dbReference>
<dbReference type="Proteomes" id="UP000092993">
    <property type="component" value="Unassembled WGS sequence"/>
</dbReference>
<evidence type="ECO:0000313" key="2">
    <source>
        <dbReference type="EMBL" id="OBZ74768.1"/>
    </source>
</evidence>
<accession>A0A1C7MD51</accession>
<organism evidence="2 3">
    <name type="scientific">Grifola frondosa</name>
    <name type="common">Maitake</name>
    <name type="synonym">Polyporus frondosus</name>
    <dbReference type="NCBI Taxonomy" id="5627"/>
    <lineage>
        <taxon>Eukaryota</taxon>
        <taxon>Fungi</taxon>
        <taxon>Dikarya</taxon>
        <taxon>Basidiomycota</taxon>
        <taxon>Agaricomycotina</taxon>
        <taxon>Agaricomycetes</taxon>
        <taxon>Polyporales</taxon>
        <taxon>Grifolaceae</taxon>
        <taxon>Grifola</taxon>
    </lineage>
</organism>